<keyword evidence="10" id="KW-1185">Reference proteome</keyword>
<feature type="modified residue" description="N6-(pyridoxal phosphate)lysine" evidence="6">
    <location>
        <position position="326"/>
    </location>
</feature>
<dbReference type="EMBL" id="FOAZ01000004">
    <property type="protein sequence ID" value="SEK87298.1"/>
    <property type="molecule type" value="Genomic_DNA"/>
</dbReference>
<evidence type="ECO:0000256" key="3">
    <source>
        <dbReference type="ARBA" id="ARBA00022793"/>
    </source>
</evidence>
<dbReference type="InterPro" id="IPR015422">
    <property type="entry name" value="PyrdxlP-dep_Trfase_small"/>
</dbReference>
<evidence type="ECO:0000313" key="9">
    <source>
        <dbReference type="EMBL" id="SEK87298.1"/>
    </source>
</evidence>
<organism evidence="9 10">
    <name type="scientific">Streptacidiphilus jiangxiensis</name>
    <dbReference type="NCBI Taxonomy" id="235985"/>
    <lineage>
        <taxon>Bacteria</taxon>
        <taxon>Bacillati</taxon>
        <taxon>Actinomycetota</taxon>
        <taxon>Actinomycetes</taxon>
        <taxon>Kitasatosporales</taxon>
        <taxon>Streptomycetaceae</taxon>
        <taxon>Streptacidiphilus</taxon>
    </lineage>
</organism>
<evidence type="ECO:0000256" key="5">
    <source>
        <dbReference type="ARBA" id="ARBA00023239"/>
    </source>
</evidence>
<dbReference type="Proteomes" id="UP000183015">
    <property type="component" value="Unassembled WGS sequence"/>
</dbReference>
<name>A0A1H7KKI6_STRJI</name>
<sequence>MEVAQRSLAPRSLAPGAALAGGADGPEALAPYLAQVLGALRVGAEARGGPLPAGGPTGVASVLRDLLTPGALLPETGDPDALAELTRALASTAVDPADPLCAAHLHVPSLAVAAAADLAVAALNPSLDSWDQAPGGTEFETAVLRLLAETVGFERPEAARGVFTTGGTESNLMALLVARDAVLAREFGVQGGGAIPTEAAGRLRIFCSAVAHFSLARAAGVLGLGAHAVVPIETGDDGALDPRLLDWSLADARTAGNVPCCVVATAGTTDRGAIDPLRSIAAVARRHAVPFHVDAAYGGGALFSRRLAPLLDGLGLADTVALDLHKLGWQPVAAGVLLSADAATLSPLEQRVAYLNPADDEEAGYTSLLGRSLRTTRRPDAFKVAVTLRTLGRSGLGALVDRCHDLARHAARVIAAEPRLELVAEPVLTTVLFRYLPEGEGGSDDTVRASESPSRQAASAASLPTAVPSAAASPAAPSADPPAAPAAVLSVGDEVNAELRRLLLANGTAVVGRTELPGPGGGVRLKLTLLNPHTTEADLDRLLALVVAAGAAVERDRRGGDGPGRRRPSTTQEKPA</sequence>
<dbReference type="GO" id="GO:0005737">
    <property type="term" value="C:cytoplasm"/>
    <property type="evidence" value="ECO:0007669"/>
    <property type="project" value="TreeGrafter"/>
</dbReference>
<protein>
    <submittedName>
        <fullName evidence="9">L-2,4-diaminobutyrate decarboxylase</fullName>
    </submittedName>
</protein>
<dbReference type="SUPFAM" id="SSF53383">
    <property type="entry name" value="PLP-dependent transferases"/>
    <property type="match status" value="1"/>
</dbReference>
<dbReference type="PANTHER" id="PTHR45677">
    <property type="entry name" value="GLUTAMATE DECARBOXYLASE-RELATED"/>
    <property type="match status" value="1"/>
</dbReference>
<comment type="similarity">
    <text evidence="2 7">Belongs to the group II decarboxylase family.</text>
</comment>
<dbReference type="GO" id="GO:0030170">
    <property type="term" value="F:pyridoxal phosphate binding"/>
    <property type="evidence" value="ECO:0007669"/>
    <property type="project" value="InterPro"/>
</dbReference>
<feature type="compositionally biased region" description="Basic and acidic residues" evidence="8">
    <location>
        <begin position="553"/>
        <end position="564"/>
    </location>
</feature>
<gene>
    <name evidence="9" type="ORF">SAMN05414137_10492</name>
</gene>
<dbReference type="GO" id="GO:0004058">
    <property type="term" value="F:aromatic-L-amino-acid decarboxylase activity"/>
    <property type="evidence" value="ECO:0007669"/>
    <property type="project" value="UniProtKB-ARBA"/>
</dbReference>
<evidence type="ECO:0000256" key="4">
    <source>
        <dbReference type="ARBA" id="ARBA00022898"/>
    </source>
</evidence>
<feature type="region of interest" description="Disordered" evidence="8">
    <location>
        <begin position="441"/>
        <end position="485"/>
    </location>
</feature>
<dbReference type="PANTHER" id="PTHR45677:SF8">
    <property type="entry name" value="CYSTEINE SULFINIC ACID DECARBOXYLASE"/>
    <property type="match status" value="1"/>
</dbReference>
<evidence type="ECO:0000256" key="1">
    <source>
        <dbReference type="ARBA" id="ARBA00001933"/>
    </source>
</evidence>
<feature type="compositionally biased region" description="Low complexity" evidence="8">
    <location>
        <begin position="457"/>
        <end position="478"/>
    </location>
</feature>
<evidence type="ECO:0000256" key="6">
    <source>
        <dbReference type="PIRSR" id="PIRSR602129-50"/>
    </source>
</evidence>
<keyword evidence="3" id="KW-0210">Decarboxylase</keyword>
<keyword evidence="5 7" id="KW-0456">Lyase</keyword>
<comment type="cofactor">
    <cofactor evidence="1 6 7">
        <name>pyridoxal 5'-phosphate</name>
        <dbReference type="ChEBI" id="CHEBI:597326"/>
    </cofactor>
</comment>
<proteinExistence type="inferred from homology"/>
<feature type="region of interest" description="Disordered" evidence="8">
    <location>
        <begin position="552"/>
        <end position="576"/>
    </location>
</feature>
<dbReference type="InterPro" id="IPR015421">
    <property type="entry name" value="PyrdxlP-dep_Trfase_major"/>
</dbReference>
<reference evidence="10" key="1">
    <citation type="submission" date="2016-10" db="EMBL/GenBank/DDBJ databases">
        <authorList>
            <person name="Varghese N."/>
        </authorList>
    </citation>
    <scope>NUCLEOTIDE SEQUENCE [LARGE SCALE GENOMIC DNA]</scope>
    <source>
        <strain evidence="10">DSM 45096 / BCRC 16803 / CGMCC 4.1857 / CIP 109030 / JCM 12277 / KCTC 19219 / NBRC 100920 / 33214</strain>
    </source>
</reference>
<dbReference type="RefSeq" id="WP_075003828.1">
    <property type="nucleotide sequence ID" value="NZ_FOAZ01000004.1"/>
</dbReference>
<dbReference type="AlphaFoldDB" id="A0A1H7KKI6"/>
<evidence type="ECO:0000256" key="2">
    <source>
        <dbReference type="ARBA" id="ARBA00009533"/>
    </source>
</evidence>
<accession>A0A1H7KKI6</accession>
<dbReference type="InterPro" id="IPR002129">
    <property type="entry name" value="PyrdxlP-dep_de-COase"/>
</dbReference>
<keyword evidence="4 6" id="KW-0663">Pyridoxal phosphate</keyword>
<dbReference type="eggNOG" id="COG0076">
    <property type="taxonomic scope" value="Bacteria"/>
</dbReference>
<dbReference type="InterPro" id="IPR015424">
    <property type="entry name" value="PyrdxlP-dep_Trfase"/>
</dbReference>
<dbReference type="STRING" id="235985.SAMN05414137_10492"/>
<dbReference type="GO" id="GO:0019752">
    <property type="term" value="P:carboxylic acid metabolic process"/>
    <property type="evidence" value="ECO:0007669"/>
    <property type="project" value="InterPro"/>
</dbReference>
<dbReference type="Gene3D" id="3.40.640.10">
    <property type="entry name" value="Type I PLP-dependent aspartate aminotransferase-like (Major domain)"/>
    <property type="match status" value="1"/>
</dbReference>
<evidence type="ECO:0000313" key="10">
    <source>
        <dbReference type="Proteomes" id="UP000183015"/>
    </source>
</evidence>
<dbReference type="Gene3D" id="3.90.1150.10">
    <property type="entry name" value="Aspartate Aminotransferase, domain 1"/>
    <property type="match status" value="1"/>
</dbReference>
<evidence type="ECO:0000256" key="8">
    <source>
        <dbReference type="SAM" id="MobiDB-lite"/>
    </source>
</evidence>
<evidence type="ECO:0000256" key="7">
    <source>
        <dbReference type="RuleBase" id="RU000382"/>
    </source>
</evidence>
<dbReference type="Pfam" id="PF00282">
    <property type="entry name" value="Pyridoxal_deC"/>
    <property type="match status" value="1"/>
</dbReference>
<dbReference type="OrthoDB" id="3335676at2"/>